<dbReference type="AlphaFoldDB" id="A0AAD6V2Z7"/>
<evidence type="ECO:0000313" key="1">
    <source>
        <dbReference type="EMBL" id="KAJ7198330.1"/>
    </source>
</evidence>
<comment type="caution">
    <text evidence="1">The sequence shown here is derived from an EMBL/GenBank/DDBJ whole genome shotgun (WGS) entry which is preliminary data.</text>
</comment>
<keyword evidence="2" id="KW-1185">Reference proteome</keyword>
<dbReference type="EMBL" id="JARJCW010000073">
    <property type="protein sequence ID" value="KAJ7198330.1"/>
    <property type="molecule type" value="Genomic_DNA"/>
</dbReference>
<accession>A0AAD6V2Z7</accession>
<dbReference type="Proteomes" id="UP001219525">
    <property type="component" value="Unassembled WGS sequence"/>
</dbReference>
<sequence>MGFFGRAHTDDNDDPAHFSHMSANSDLPEGAGYTPGYFFILQLGVFIVLDRHTSINFSGLRRHGGTPPLCPPTADGSERPPLYKFAVRFVIIHYPPRRMMNGTARWSLAAMPNNRAFIFPPEVLHAGVTNRIEKGWPAKTVCKRATFVREGELMMDPGSQVTFLVRCLLLLCHFFMLQLPSAYEMRLDPDLFLQAFTMKLGG</sequence>
<feature type="non-terminal residue" evidence="1">
    <location>
        <position position="202"/>
    </location>
</feature>
<proteinExistence type="predicted"/>
<gene>
    <name evidence="1" type="ORF">GGX14DRAFT_666597</name>
</gene>
<protein>
    <submittedName>
        <fullName evidence="1">Uncharacterized protein</fullName>
    </submittedName>
</protein>
<reference evidence="1" key="1">
    <citation type="submission" date="2023-03" db="EMBL/GenBank/DDBJ databases">
        <title>Massive genome expansion in bonnet fungi (Mycena s.s.) driven by repeated elements and novel gene families across ecological guilds.</title>
        <authorList>
            <consortium name="Lawrence Berkeley National Laboratory"/>
            <person name="Harder C.B."/>
            <person name="Miyauchi S."/>
            <person name="Viragh M."/>
            <person name="Kuo A."/>
            <person name="Thoen E."/>
            <person name="Andreopoulos B."/>
            <person name="Lu D."/>
            <person name="Skrede I."/>
            <person name="Drula E."/>
            <person name="Henrissat B."/>
            <person name="Morin E."/>
            <person name="Kohler A."/>
            <person name="Barry K."/>
            <person name="LaButti K."/>
            <person name="Morin E."/>
            <person name="Salamov A."/>
            <person name="Lipzen A."/>
            <person name="Mereny Z."/>
            <person name="Hegedus B."/>
            <person name="Baldrian P."/>
            <person name="Stursova M."/>
            <person name="Weitz H."/>
            <person name="Taylor A."/>
            <person name="Grigoriev I.V."/>
            <person name="Nagy L.G."/>
            <person name="Martin F."/>
            <person name="Kauserud H."/>
        </authorList>
    </citation>
    <scope>NUCLEOTIDE SEQUENCE</scope>
    <source>
        <strain evidence="1">9144</strain>
    </source>
</reference>
<evidence type="ECO:0000313" key="2">
    <source>
        <dbReference type="Proteomes" id="UP001219525"/>
    </source>
</evidence>
<organism evidence="1 2">
    <name type="scientific">Mycena pura</name>
    <dbReference type="NCBI Taxonomy" id="153505"/>
    <lineage>
        <taxon>Eukaryota</taxon>
        <taxon>Fungi</taxon>
        <taxon>Dikarya</taxon>
        <taxon>Basidiomycota</taxon>
        <taxon>Agaricomycotina</taxon>
        <taxon>Agaricomycetes</taxon>
        <taxon>Agaricomycetidae</taxon>
        <taxon>Agaricales</taxon>
        <taxon>Marasmiineae</taxon>
        <taxon>Mycenaceae</taxon>
        <taxon>Mycena</taxon>
    </lineage>
</organism>
<name>A0AAD6V2Z7_9AGAR</name>